<proteinExistence type="predicted"/>
<feature type="region of interest" description="Disordered" evidence="1">
    <location>
        <begin position="32"/>
        <end position="63"/>
    </location>
</feature>
<dbReference type="RefSeq" id="XP_056510012.1">
    <property type="nucleotide sequence ID" value="XM_056657212.1"/>
</dbReference>
<accession>A0A9W9K3V1</accession>
<name>A0A9W9K3V1_9EURO</name>
<dbReference type="GeneID" id="81396381"/>
<dbReference type="EMBL" id="JAPMSZ010000009">
    <property type="protein sequence ID" value="KAJ5091815.1"/>
    <property type="molecule type" value="Genomic_DNA"/>
</dbReference>
<feature type="region of interest" description="Disordered" evidence="1">
    <location>
        <begin position="395"/>
        <end position="422"/>
    </location>
</feature>
<reference evidence="3" key="1">
    <citation type="submission" date="2022-11" db="EMBL/GenBank/DDBJ databases">
        <authorList>
            <person name="Petersen C."/>
        </authorList>
    </citation>
    <scope>NUCLEOTIDE SEQUENCE</scope>
    <source>
        <strain evidence="3">IBT 34128</strain>
    </source>
</reference>
<dbReference type="AlphaFoldDB" id="A0A9W9K3V1"/>
<dbReference type="Pfam" id="PF25482">
    <property type="entry name" value="DUF7905"/>
    <property type="match status" value="2"/>
</dbReference>
<reference evidence="3" key="2">
    <citation type="journal article" date="2023" name="IMA Fungus">
        <title>Comparative genomic study of the Penicillium genus elucidates a diverse pangenome and 15 lateral gene transfer events.</title>
        <authorList>
            <person name="Petersen C."/>
            <person name="Sorensen T."/>
            <person name="Nielsen M.R."/>
            <person name="Sondergaard T.E."/>
            <person name="Sorensen J.L."/>
            <person name="Fitzpatrick D.A."/>
            <person name="Frisvad J.C."/>
            <person name="Nielsen K.L."/>
        </authorList>
    </citation>
    <scope>NUCLEOTIDE SEQUENCE</scope>
    <source>
        <strain evidence="3">IBT 34128</strain>
    </source>
</reference>
<feature type="compositionally biased region" description="Polar residues" evidence="1">
    <location>
        <begin position="40"/>
        <end position="54"/>
    </location>
</feature>
<feature type="compositionally biased region" description="Polar residues" evidence="1">
    <location>
        <begin position="395"/>
        <end position="405"/>
    </location>
</feature>
<feature type="domain" description="DUF7905" evidence="2">
    <location>
        <begin position="422"/>
        <end position="503"/>
    </location>
</feature>
<evidence type="ECO:0000259" key="2">
    <source>
        <dbReference type="Pfam" id="PF25482"/>
    </source>
</evidence>
<organism evidence="3 4">
    <name type="scientific">Penicillium alfredii</name>
    <dbReference type="NCBI Taxonomy" id="1506179"/>
    <lineage>
        <taxon>Eukaryota</taxon>
        <taxon>Fungi</taxon>
        <taxon>Dikarya</taxon>
        <taxon>Ascomycota</taxon>
        <taxon>Pezizomycotina</taxon>
        <taxon>Eurotiomycetes</taxon>
        <taxon>Eurotiomycetidae</taxon>
        <taxon>Eurotiales</taxon>
        <taxon>Aspergillaceae</taxon>
        <taxon>Penicillium</taxon>
    </lineage>
</organism>
<gene>
    <name evidence="3" type="ORF">NUU61_006685</name>
</gene>
<feature type="domain" description="DUF7905" evidence="2">
    <location>
        <begin position="317"/>
        <end position="403"/>
    </location>
</feature>
<dbReference type="Proteomes" id="UP001141434">
    <property type="component" value="Unassembled WGS sequence"/>
</dbReference>
<keyword evidence="4" id="KW-1185">Reference proteome</keyword>
<comment type="caution">
    <text evidence="3">The sequence shown here is derived from an EMBL/GenBank/DDBJ whole genome shotgun (WGS) entry which is preliminary data.</text>
</comment>
<evidence type="ECO:0000313" key="3">
    <source>
        <dbReference type="EMBL" id="KAJ5091815.1"/>
    </source>
</evidence>
<protein>
    <recommendedName>
        <fullName evidence="2">DUF7905 domain-containing protein</fullName>
    </recommendedName>
</protein>
<evidence type="ECO:0000256" key="1">
    <source>
        <dbReference type="SAM" id="MobiDB-lite"/>
    </source>
</evidence>
<evidence type="ECO:0000313" key="4">
    <source>
        <dbReference type="Proteomes" id="UP001141434"/>
    </source>
</evidence>
<dbReference type="InterPro" id="IPR057227">
    <property type="entry name" value="DUF7905"/>
</dbReference>
<dbReference type="OrthoDB" id="4739136at2759"/>
<sequence>MHTLTAFPAAIVIEDKKPEVAVEAVEAMENYPTRRGNHHVGTSRSASQKLQDTPAQAKWHSGVNPDATINLPCSIDTFKRDAANHPHLRELCGGSLPDTNSNIFKDLSRHTEAYVTAPFHLEQIVLVWGNPRQVWASITILNSLTSKLVGTRVRVGGDWIKMRPIRAIDERLARIAAQRQAKLEDLRKEPENPGTAWESLGNQLELLDGLREQYKVHLYPCDPKTQIIGMSGTRSVGETWQIARHIERIWREISGKVDRVKFYMLNPPELYHMRENAIHLNNSQFATAFFDGDVVPRERQEQVNMDITRAQQRIDTCLLERTWQALISTQQLRGDLQIRVNFGHLVLERYKFPSDGGPSYPIDEFRRVVEHEGIQGRLLPGYVVHISRSDTRTNQNLFVDTGSNSETRHSEASRSHRGVGSSHKKVRFNQQANVVRFVEKAAVEFGIKETPYFIQLIRLDEYKRVGTKPANWALEPVTYWAVSLLDPNWKDFLKEESDLRDGKRFWNFIEVVEAVAAFLGPSREAHIPVPTEPPRQPLVDMDLGTLF</sequence>